<comment type="caution">
    <text evidence="2">The sequence shown here is derived from an EMBL/GenBank/DDBJ whole genome shotgun (WGS) entry which is preliminary data.</text>
</comment>
<keyword evidence="1" id="KW-0472">Membrane</keyword>
<organism evidence="2 3">
    <name type="scientific">Nitratireductor rhodophyticola</name>
    <dbReference type="NCBI Taxonomy" id="2854036"/>
    <lineage>
        <taxon>Bacteria</taxon>
        <taxon>Pseudomonadati</taxon>
        <taxon>Pseudomonadota</taxon>
        <taxon>Alphaproteobacteria</taxon>
        <taxon>Hyphomicrobiales</taxon>
        <taxon>Phyllobacteriaceae</taxon>
        <taxon>Nitratireductor</taxon>
    </lineage>
</organism>
<keyword evidence="1" id="KW-0812">Transmembrane</keyword>
<name>A0ABS7RAL6_9HYPH</name>
<dbReference type="RefSeq" id="WP_223005201.1">
    <property type="nucleotide sequence ID" value="NZ_JAHSQO010000005.1"/>
</dbReference>
<protein>
    <submittedName>
        <fullName evidence="2">Uncharacterized protein</fullName>
    </submittedName>
</protein>
<accession>A0ABS7RAL6</accession>
<gene>
    <name evidence="2" type="ORF">KVG22_15290</name>
</gene>
<proteinExistence type="predicted"/>
<evidence type="ECO:0000256" key="1">
    <source>
        <dbReference type="SAM" id="Phobius"/>
    </source>
</evidence>
<feature type="transmembrane region" description="Helical" evidence="1">
    <location>
        <begin position="6"/>
        <end position="26"/>
    </location>
</feature>
<keyword evidence="3" id="KW-1185">Reference proteome</keyword>
<reference evidence="2 3" key="1">
    <citation type="submission" date="2021-06" db="EMBL/GenBank/DDBJ databases">
        <title>Nitratireductor porphyridii sp. nov., isolated from a small marine red alga, Porphyridium purpureum in South Korea.</title>
        <authorList>
            <person name="Kim K.H."/>
            <person name="Kristyanto S."/>
            <person name="Jeon C.O."/>
        </authorList>
    </citation>
    <scope>NUCLEOTIDE SEQUENCE [LARGE SCALE GENOMIC DNA]</scope>
    <source>
        <strain evidence="2 3">R6</strain>
    </source>
</reference>
<sequence>MAGGEWAVVAGAAIGILGTLGSTWLTHHLNGRKQSRIDKARKDLLKKTLAEAEKTGWMSVETLAHIIGADLDTTRALLIEIDARGSMKTEKEMWSLISRNPLPTDSNAG</sequence>
<evidence type="ECO:0000313" key="2">
    <source>
        <dbReference type="EMBL" id="MBY8917969.1"/>
    </source>
</evidence>
<dbReference type="Proteomes" id="UP000777661">
    <property type="component" value="Unassembled WGS sequence"/>
</dbReference>
<evidence type="ECO:0000313" key="3">
    <source>
        <dbReference type="Proteomes" id="UP000777661"/>
    </source>
</evidence>
<keyword evidence="1" id="KW-1133">Transmembrane helix</keyword>
<dbReference type="EMBL" id="JAHSQO010000005">
    <property type="protein sequence ID" value="MBY8917969.1"/>
    <property type="molecule type" value="Genomic_DNA"/>
</dbReference>